<dbReference type="SUPFAM" id="SSF57424">
    <property type="entry name" value="LDL receptor-like module"/>
    <property type="match status" value="26"/>
</dbReference>
<evidence type="ECO:0000256" key="5">
    <source>
        <dbReference type="ARBA" id="ARBA00022692"/>
    </source>
</evidence>
<dbReference type="Pfam" id="PF00058">
    <property type="entry name" value="Ldl_recept_b"/>
    <property type="match status" value="7"/>
</dbReference>
<feature type="domain" description="EGF-like" evidence="17">
    <location>
        <begin position="4508"/>
        <end position="4547"/>
    </location>
</feature>
<dbReference type="PROSITE" id="PS01186">
    <property type="entry name" value="EGF_2"/>
    <property type="match status" value="3"/>
</dbReference>
<feature type="disulfide bond" evidence="14">
    <location>
        <begin position="3803"/>
        <end position="3815"/>
    </location>
</feature>
<dbReference type="GO" id="GO:0012505">
    <property type="term" value="C:endomembrane system"/>
    <property type="evidence" value="ECO:0007669"/>
    <property type="project" value="UniProtKB-SubCell"/>
</dbReference>
<evidence type="ECO:0000256" key="14">
    <source>
        <dbReference type="PROSITE-ProRule" id="PRU00124"/>
    </source>
</evidence>
<evidence type="ECO:0000256" key="16">
    <source>
        <dbReference type="SAM" id="Phobius"/>
    </source>
</evidence>
<evidence type="ECO:0000313" key="19">
    <source>
        <dbReference type="Proteomes" id="UP000267096"/>
    </source>
</evidence>
<feature type="disulfide bond" evidence="13">
    <location>
        <begin position="4458"/>
        <end position="4467"/>
    </location>
</feature>
<dbReference type="PROSITE" id="PS50026">
    <property type="entry name" value="EGF_3"/>
    <property type="match status" value="9"/>
</dbReference>
<sequence length="4796" mass="533305">MMVNVFRKTPHTCNEGHMRCSLTGRCLPLRYKCDLEFDCGVNDDGLLDTSDEDPTVCNTTRVCPAGEHMCASGGQCVHLSKFCNGYRDCADGSDEHAKCGVPPSANDIACKYGGSMTLERGLQCYCPVGQQARGSECEDEDECARVEFGGVPVCAQICVNLIAKRAGDERFRCACLAEFELVNNTWCRFSKTHSSYTDPSVLLYGKHQIVHKKLDDLKGVALDSIAVSDLQTMAVDIKKRRLCWVTSRAVNMLDGVSCINIDSNGKFTQPIRSIEAAFTVEGVKAMCFDWIGRNWYMADNLYSSIFVCNSEFDRCITLNSGKIVKPSSIAVDSAAGYAFITDFGSGSGLWRINLDGSQLISLVDSRIIYPLGVVVDPFSRTVYWADEYLEYLSAIDYDGRFKKRELAAGSLVKNIVGLFHFERSLYAASSTQSLMQFDVLTGLEQTPQLFSDSPGLSKIENILLFHRSSQPYTAHPCTQNNGDCEHLCLVSYELSWDSEQSRNITRGVAKCVCEEGNRLVDGKRCDDAVKSDQPSLIFGRTRPGSIAALSIASITSEEHSFPPTKEAMNQYNASLVKAVGMRPIRKIKRLTALAVDVHNKAIYFSDTSNFTINKRQMFGTDIEMFIDSGISDCEGLAIDWASGNMYISDRGHRRITVVNMQKPNLLKVIVEGNVSNPRGMVVNPLKAYLFFADWMDAPSIRGRGAGAKIERTKLDGSERKVVVSNDIHWPNGLAIDLQHEWLYWCDAYYDRIERIHFNGSDRQVIIDGTALNHPYGLAIYGPFVFWSEFLDSEIKRIRVDQKGLIGKSQIVYSDKSSLFELHVFDPKSHTETTACSKLNGGCEQFCFAFACRGTIGCEQVKCACADGFHIDPNDKTKCISDPKNSSRCLDSEFECLRNKKCIGRRYLCDGDDDCGDGSDEGEIACADFACASSSQFKCKSNQCIEQAWVCDGDPDCTTLDDEDEERCRGLPKCRGKRFECKKSKKCLPLSMRCDGEYDCGEGDISDEELCEGIEENECSLGQYRCLTGKCISMSYVCDGAADCRDGSDERHCHQGCLPGLEFRCGPGLPCLSTILLCDGVTDCDNGFDESNETCPEPPKHHECPSVNQFKCIGSDDCIRKSFVCDGQRDCYDGSDEKHCGNLTCITTTEYMCADESRCIPKKFRCDGHRDCDDGSDERDCAPRRVANAERCLPPYFLCSNDPHNTCLPADAVCDQIVDCPMGDDEGFLCDQRMCSNSVCEQLCYERPSGYICACREGYVLANDSRKCIKKDPCSFGACSQLCWAQGSTKYCHCEPGFDLLDDKFTCESTDPVLPRMIYSNRHEIRLATLHSDTSSVPLVTNLRNSIAIDYYFDRNGDIWLFWTDIAADIIYRGKLQGQLLTEIKPIVSYGIWTAEGLAVDWLGMNVYWVDSWLDQIEVSNFNGTARATILRGNMKNLRALALDPSKGLMFWTDWEELNPRIERATMAGNNRTVLFRVLEIVNGGWPNGLTCDFSVERLYWIDAKSDSIHTITYDGNDHHEIVRDNAHLAHPFAITVFASHVYWSDWRVTAIIRVSSLNFFLNEICVLIYKNANKWNGSSIRIVEGTSMQPFDVKIIHRSRQPRGTKNPCEKNNGGCSHICLINSPSTRVCACPHMMRLESTSKKQNCFSINQTLLAATSTAIYAVDIDFPNTAVFPVIAGKDIQNIKAIAVDHQQAAVFWSDDTKKAISKVYLNGTGGEETIIWKGLAVDSETGILYFSTYSFDGSSATISVATVNGHYRQTLLDSSRMNKLKKPRGLTLDIVEGRMYWFDVGYEPFALFTALMNGDKVERMQLDDNLKNSTYNAHSLSIDLQRGILFWSQPHLTAIRAVQIREGTHLVDWRMIEYMSSFQNCMVDELSFQKNDSSGITQIAVDSSGSEILYYDWRKREIYARMFSADHHFKGQPIALRYVDILKKKGTCPRGAHFCLRDSSSTLKPFCAAGYKYVKERNACIALDQIVLFTDEKNGLKAFNAEESNMDQLQHRSLSLLAKFISVPPRTPSKPSLITVDTRRELIYVVDSEKNELWMLKRNSTDASLIMDGGAGGRIISLAVDWVTDPTQKLIVVQQTGSVPSHLQIDAGEGYLFWLTLSGIYRSFLDGSSSVLIFTRHNITDITLDRSAKRICFADSNAIAIECVDYNGRHLVCLFEIVAYLNSNCNLIPSRELFKLGATAVVSLEFSEAAVFYTHRHDGTWEIVERRFINVDNKCARNNGDCARLCFAIGSNRVRCACPFGRLSNDAKNCEQHNTFIAFSRGRSIEFVSWIGGRSISQNAAFKPIENPSLIRNAVALTVDKERSRLIFSDIHLKKIQSVLFDGSSPITILENVGSVEGLAFDFYHRDLYFTSLNEHAIMRVSLAELDPSAYPKIPIVLLRLSKSDNPRGIAVDPCLMTIFFTNWRDDNPSIEKAFFSGYGRVRLFSYFFIDQNITFTEKVISEGIRTPNAISIDFVARKLYWSDARLDKIERCDMDGKHREVIMKGNDSSTIGHPAHPFGLSLLGNTLFFTDWIHRAVIAVNKLTGGETRALRANITEQPMGIVAVDSLADQCGLDACSTTDLGCEDECRLTATGKPHCACNADRRLNADNKTCSGEYQSVCTVNEWACNGGSKCIPYEETCDMVKDCPQGEDEDVEFCARRICRDGYFSCGNGVCIRSSKKCDKVNDCKNYQDEVDCDCAQDEFNEVKALGQNMISCGRTTQCIIPAWLCDGNDDCWDGWDEEKCPTFHKAISVQRSKIDNCSKYEHRCNSTGTCVPLAWVCDGHRDCADASDEDNCRKTCDDDLEHTCTSTGKCLDKRWKCDGNDDCGDGSDEKNCEGLCDEKNYFMCANGNCIPLEWHCDGTDDCMDGEKNGLSSDEKECDDSLMTVLRSCKESEFRCNATVHGSIQCIPRRHYCDGQKDCDDGSDEPLSCDHHANHRSQQFECEQWQFRCAISGECIIRNWTCNGIEDCSDGTDEAPELCLDASRGGCGAMMFQCANGVCIDATLVCNSKNDCGDNSDEPLTCRVDECTDEPCEEICVNLPISYRCECTPPRVISKHDNRSCILHDQCDDFPCSQHCLSKGGNSFECACDPGYKLAPDRQTCRHSDSIDPEILLINRHYIRLFSVTGTPKGALLSNLSNGVAVDYDFMSQLVYWTDVTHTASSIGYTSLSKQNGTFKVLSGLFGGSPDGLAVDWLARNIYWCDKDGDSISVANMKGLYRHILLKGEPLQEPRAIVLDAMAAVLFWSDWGERPHIGRMDMDGKNRNLIINTSLKWPNALAVDTTTKRLFWGDGHLDYIGSSDYYGQNRRTVITKSVKHIFGLAVFEDFLYWTDWTNRTVERAHKVNGELRTVILNFTHYRPMGIKIVHPLLQMAVDGQHLSHPCRKANQCDNICLASTSQQQFTCVCAQGFRAEGSKCIPDCKPTDFICHNTFKCLPFWWVCDGQDDCGDMEDERFGIKGACPEFKCELGQMSCEMESENATAVCIGPQDICNGKVNCPLGDDERTELCSSYQCSDEQFKCSNTSRCIPKAALCDGIDDCGNGADERFCDRKKCGLGRFRCDENICIPTINLCDGHADCANALDEDQTMCSQRVCLENEFRCKSGRCIPSGWKCDGRNDCNDGDDEKDCPLGCESDQFSCKSNGRCIAKSWVCDGERDCDDGSDEVDCADSVITSDCSDGNFRCADGSGCLRMSQKCDGHRDCADFSDEIGCHSCAKGTFACGLPSSKCISQNQVCDRVIDCEDASDEIYCSCFSNMEHGFTSFRCFNGNATKGSTLYCIQRSMVCDGTPQCPNGHDEDARVCALHDCGDNHLKCSNDRCYPQAGFCDGVSDCEDDSDENNAACNKSCRSSFRCATTGRCIPYAKQCDGYDDCGDGSDEFNCDVTNLCDQFGTCVQECLPKRPLIKCACAPGYVREYWNRDQCKAAGVKNAEVGIMDSRIMHSFAHTHNVSNIRVKTNELQRTITDFDYALDVSSSNDPTKQNLLYFWVDTAHETVQSGTLSEMLRIKSSNVKRASPQLSVMRFHRATSVCVDWINRNVYHVHSAFIFGIDGAVISVTPISEVRNNGASIPIVWGNLLRVTAVVVAPNRLRLFWSVQEPYAAIETSNLDGTERHTIALNAIYSPSSLSVDEPNNRLYWSDVEKGTIETITLTGKDRRIVKKYGYQSGILHDRPLSVDVFEDSLYVIGSPKGSVWQLHKFGKQPERSISGLTISSPIARIHIIHPAKRYALHSACSINSSLSDAPKCGRRPCIPNAMDPSTYSCLCIHGAVYDTQTKSCVQLKKDEKMSKPCGSQFCLNGGVCDSTGHRCICPKGIRGERCETDVCHNYCLNGGNCTLIYDTYAMYADPDCSCPIQYTGKRCQLYKCTGRCGANGVCIISQTTGLPSCECDPGYTGAECERRIDACKSFCFNGGNCSYAEDMSPFCKCPREFMGRRCENCVLENGGMHACRNGGYCKDRKGCSCPPGYAGVSCEKDLCIGYCYNDGICVRSSISGSKNEIDCVCPAGFGGARCADDWCHRNEHHCLNGGHCVHDSARGPICICPSKYQGERCTEKRECSDYCLNEAECYSKNDQEWMCICKPGYTGKRCDIFGKCATSCENGAKCRLDENLGAVCECPRGLSGASCNEISARTCAELTCHNAGRCMTVAASKGVRCSCPVGWRGLVCATPECHGYCRNGGTCFIAEQRAICSCSSAWLGDRCQFPRSSVQISKADERTGTAAEVIIVVFPVVFIILLSIVVLYLVVVRRQRSSRQFAHSRMQENVVDADMDEFQNPAFMAGEDEGEEATSAGDTIVVNEVDI</sequence>
<evidence type="ECO:0000256" key="2">
    <source>
        <dbReference type="ARBA" id="ARBA00004308"/>
    </source>
</evidence>
<dbReference type="InterPro" id="IPR001881">
    <property type="entry name" value="EGF-like_Ca-bd_dom"/>
</dbReference>
<proteinExistence type="predicted"/>
<dbReference type="SMART" id="SM00181">
    <property type="entry name" value="EGF"/>
    <property type="match status" value="26"/>
</dbReference>
<dbReference type="GO" id="GO:0042562">
    <property type="term" value="F:hormone binding"/>
    <property type="evidence" value="ECO:0007669"/>
    <property type="project" value="TreeGrafter"/>
</dbReference>
<feature type="domain" description="EGF-like" evidence="17">
    <location>
        <begin position="4357"/>
        <end position="4394"/>
    </location>
</feature>
<dbReference type="SMART" id="SM00135">
    <property type="entry name" value="LY"/>
    <property type="match status" value="30"/>
</dbReference>
<dbReference type="PROSITE" id="PS01209">
    <property type="entry name" value="LDLRA_1"/>
    <property type="match status" value="10"/>
</dbReference>
<evidence type="ECO:0000256" key="11">
    <source>
        <dbReference type="ARBA" id="ARBA00023170"/>
    </source>
</evidence>
<dbReference type="PANTHER" id="PTHR22722:SF14">
    <property type="entry name" value="MEGALIN, ISOFORM A"/>
    <property type="match status" value="1"/>
</dbReference>
<feature type="disulfide bond" evidence="14">
    <location>
        <begin position="3597"/>
        <end position="3615"/>
    </location>
</feature>
<feature type="disulfide bond" evidence="14">
    <location>
        <begin position="1018"/>
        <end position="1030"/>
    </location>
</feature>
<evidence type="ECO:0000256" key="3">
    <source>
        <dbReference type="ARBA" id="ARBA00022536"/>
    </source>
</evidence>
<dbReference type="GO" id="GO:0043235">
    <property type="term" value="C:receptor complex"/>
    <property type="evidence" value="ECO:0007669"/>
    <property type="project" value="TreeGrafter"/>
</dbReference>
<keyword evidence="9 16" id="KW-0472">Membrane</keyword>
<feature type="domain" description="EGF-like" evidence="17">
    <location>
        <begin position="4396"/>
        <end position="4432"/>
    </location>
</feature>
<feature type="repeat" description="LDL-receptor class B" evidence="15">
    <location>
        <begin position="4085"/>
        <end position="4128"/>
    </location>
</feature>
<feature type="disulfide bond" evidence="14">
    <location>
        <begin position="3731"/>
        <end position="3746"/>
    </location>
</feature>
<dbReference type="PROSITE" id="PS50068">
    <property type="entry name" value="LDLRA_2"/>
    <property type="match status" value="30"/>
</dbReference>
<dbReference type="CDD" id="cd00054">
    <property type="entry name" value="EGF_CA"/>
    <property type="match status" value="1"/>
</dbReference>
<dbReference type="GO" id="GO:0005509">
    <property type="term" value="F:calcium ion binding"/>
    <property type="evidence" value="ECO:0007669"/>
    <property type="project" value="InterPro"/>
</dbReference>
<feature type="domain" description="EGF-like" evidence="17">
    <location>
        <begin position="4435"/>
        <end position="4468"/>
    </location>
</feature>
<feature type="domain" description="EGF-like" evidence="17">
    <location>
        <begin position="4624"/>
        <end position="4659"/>
    </location>
</feature>
<dbReference type="InterPro" id="IPR011042">
    <property type="entry name" value="6-blade_b-propeller_TolB-like"/>
</dbReference>
<comment type="caution">
    <text evidence="13">Lacks conserved residue(s) required for the propagation of feature annotation.</text>
</comment>
<feature type="disulfide bond" evidence="13">
    <location>
        <begin position="4666"/>
        <end position="4676"/>
    </location>
</feature>
<evidence type="ECO:0000256" key="10">
    <source>
        <dbReference type="ARBA" id="ARBA00023157"/>
    </source>
</evidence>
<feature type="repeat" description="LDL-receptor class B" evidence="15">
    <location>
        <begin position="1496"/>
        <end position="1540"/>
    </location>
</feature>
<feature type="disulfide bond" evidence="14">
    <location>
        <begin position="3648"/>
        <end position="3663"/>
    </location>
</feature>
<dbReference type="Gene3D" id="2.10.25.10">
    <property type="entry name" value="Laminin"/>
    <property type="match status" value="13"/>
</dbReference>
<name>A0A0M3JTW0_ANISI</name>
<feature type="disulfide bond" evidence="14">
    <location>
        <begin position="3843"/>
        <end position="3855"/>
    </location>
</feature>
<feature type="disulfide bond" evidence="13">
    <location>
        <begin position="4633"/>
        <end position="4650"/>
    </location>
</feature>
<protein>
    <submittedName>
        <fullName evidence="20">Low-density lipoprotein receptor-related protein 2</fullName>
    </submittedName>
</protein>
<feature type="disulfide bond" evidence="14">
    <location>
        <begin position="2723"/>
        <end position="2738"/>
    </location>
</feature>
<dbReference type="InterPro" id="IPR000742">
    <property type="entry name" value="EGF"/>
</dbReference>
<dbReference type="InterPro" id="IPR002172">
    <property type="entry name" value="LDrepeatLR_classA_rpt"/>
</dbReference>
<evidence type="ECO:0000259" key="17">
    <source>
        <dbReference type="PROSITE" id="PS50026"/>
    </source>
</evidence>
<feature type="disulfide bond" evidence="14">
    <location>
        <begin position="3609"/>
        <end position="3624"/>
    </location>
</feature>
<dbReference type="FunFam" id="2.120.10.30:FF:000132">
    <property type="entry name" value="Uncharacterized protein"/>
    <property type="match status" value="1"/>
</dbReference>
<feature type="disulfide bond" evidence="14">
    <location>
        <begin position="2984"/>
        <end position="2996"/>
    </location>
</feature>
<dbReference type="SUPFAM" id="SSF63825">
    <property type="entry name" value="YWTD domain"/>
    <property type="match status" value="8"/>
</dbReference>
<reference evidence="20" key="1">
    <citation type="submission" date="2016-04" db="UniProtKB">
        <authorList>
            <consortium name="WormBaseParasite"/>
        </authorList>
    </citation>
    <scope>IDENTIFICATION</scope>
</reference>
<feature type="disulfide bond" evidence="14">
    <location>
        <begin position="3862"/>
        <end position="3877"/>
    </location>
</feature>
<evidence type="ECO:0000256" key="13">
    <source>
        <dbReference type="PROSITE-ProRule" id="PRU00076"/>
    </source>
</evidence>
<feature type="disulfide bond" evidence="14">
    <location>
        <begin position="2991"/>
        <end position="3009"/>
    </location>
</feature>
<feature type="disulfide bond" evidence="13">
    <location>
        <begin position="4361"/>
        <end position="4371"/>
    </location>
</feature>
<feature type="disulfide bond" evidence="13">
    <location>
        <begin position="4400"/>
        <end position="4410"/>
    </location>
</feature>
<feature type="domain" description="EGF-like" evidence="17">
    <location>
        <begin position="4585"/>
        <end position="4621"/>
    </location>
</feature>
<keyword evidence="7" id="KW-0677">Repeat</keyword>
<feature type="repeat" description="LDL-receptor class B" evidence="15">
    <location>
        <begin position="3237"/>
        <end position="3280"/>
    </location>
</feature>
<feature type="domain" description="EGF-like" evidence="17">
    <location>
        <begin position="4662"/>
        <end position="4697"/>
    </location>
</feature>
<feature type="disulfide bond" evidence="13">
    <location>
        <begin position="4384"/>
        <end position="4393"/>
    </location>
</feature>
<feature type="domain" description="EGF-like" evidence="17">
    <location>
        <begin position="4548"/>
        <end position="4584"/>
    </location>
</feature>
<dbReference type="Pfam" id="PF00008">
    <property type="entry name" value="EGF"/>
    <property type="match status" value="1"/>
</dbReference>
<feature type="disulfide bond" evidence="14">
    <location>
        <begin position="1037"/>
        <end position="1052"/>
    </location>
</feature>
<dbReference type="EMBL" id="UYRR01031036">
    <property type="protein sequence ID" value="VDK44235.1"/>
    <property type="molecule type" value="Genomic_DNA"/>
</dbReference>
<evidence type="ECO:0000256" key="6">
    <source>
        <dbReference type="ARBA" id="ARBA00022729"/>
    </source>
</evidence>
<dbReference type="InterPro" id="IPR051221">
    <property type="entry name" value="LDLR-related"/>
</dbReference>
<dbReference type="PROSITE" id="PS00022">
    <property type="entry name" value="EGF_1"/>
    <property type="match status" value="6"/>
</dbReference>
<keyword evidence="6" id="KW-0732">Signal</keyword>
<dbReference type="SMART" id="SM00179">
    <property type="entry name" value="EGF_CA"/>
    <property type="match status" value="7"/>
</dbReference>
<feature type="disulfide bond" evidence="14">
    <location>
        <begin position="1124"/>
        <end position="1139"/>
    </location>
</feature>
<feature type="disulfide bond" evidence="14">
    <location>
        <begin position="3590"/>
        <end position="3602"/>
    </location>
</feature>
<feature type="disulfide bond" evidence="14">
    <location>
        <begin position="2842"/>
        <end position="2860"/>
    </location>
</feature>
<reference evidence="18 19" key="2">
    <citation type="submission" date="2018-11" db="EMBL/GenBank/DDBJ databases">
        <authorList>
            <consortium name="Pathogen Informatics"/>
        </authorList>
    </citation>
    <scope>NUCLEOTIDE SEQUENCE [LARGE SCALE GENOMIC DNA]</scope>
</reference>
<dbReference type="WBParaSite" id="ASIM_0001149001-mRNA-1">
    <property type="protein sequence ID" value="ASIM_0001149001-mRNA-1"/>
    <property type="gene ID" value="ASIM_0001149001"/>
</dbReference>
<dbReference type="InterPro" id="IPR023415">
    <property type="entry name" value="LDLR_class-A_CS"/>
</dbReference>
<feature type="disulfide bond" evidence="14">
    <location>
        <begin position="3810"/>
        <end position="3828"/>
    </location>
</feature>
<keyword evidence="12" id="KW-0325">Glycoprotein</keyword>
<feature type="disulfide bond" evidence="14">
    <location>
        <begin position="2815"/>
        <end position="2830"/>
    </location>
</feature>
<feature type="disulfide bond" evidence="13">
    <location>
        <begin position="4589"/>
        <end position="4599"/>
    </location>
</feature>
<evidence type="ECO:0000256" key="8">
    <source>
        <dbReference type="ARBA" id="ARBA00022989"/>
    </source>
</evidence>
<feature type="disulfide bond" evidence="14">
    <location>
        <begin position="1025"/>
        <end position="1043"/>
    </location>
</feature>
<feature type="domain" description="EGF-like" evidence="17">
    <location>
        <begin position="4282"/>
        <end position="4316"/>
    </location>
</feature>
<keyword evidence="5 16" id="KW-0812">Transmembrane</keyword>
<feature type="disulfide bond" evidence="13">
    <location>
        <begin position="4365"/>
        <end position="4382"/>
    </location>
</feature>
<feature type="disulfide bond" evidence="13">
    <location>
        <begin position="4422"/>
        <end position="4431"/>
    </location>
</feature>
<feature type="repeat" description="LDL-receptor class B" evidence="15">
    <location>
        <begin position="3281"/>
        <end position="3323"/>
    </location>
</feature>
<feature type="disulfide bond" evidence="13">
    <location>
        <begin position="4574"/>
        <end position="4583"/>
    </location>
</feature>
<evidence type="ECO:0000256" key="7">
    <source>
        <dbReference type="ARBA" id="ARBA00022737"/>
    </source>
</evidence>
<feature type="disulfide bond" evidence="14">
    <location>
        <begin position="3549"/>
        <end position="3561"/>
    </location>
</feature>
<dbReference type="SUPFAM" id="SSF57196">
    <property type="entry name" value="EGF/Laminin"/>
    <property type="match status" value="8"/>
</dbReference>
<dbReference type="SMART" id="SM00192">
    <property type="entry name" value="LDLa"/>
    <property type="match status" value="30"/>
</dbReference>
<feature type="disulfide bond" evidence="14">
    <location>
        <begin position="2675"/>
        <end position="2690"/>
    </location>
</feature>
<feature type="repeat" description="LDL-receptor class B" evidence="15">
    <location>
        <begin position="1404"/>
        <end position="1446"/>
    </location>
</feature>
<dbReference type="PROSITE" id="PS51120">
    <property type="entry name" value="LDLRB"/>
    <property type="match status" value="8"/>
</dbReference>
<evidence type="ECO:0000313" key="20">
    <source>
        <dbReference type="WBParaSite" id="ASIM_0001149001-mRNA-1"/>
    </source>
</evidence>
<feature type="disulfide bond" evidence="13">
    <location>
        <begin position="4306"/>
        <end position="4315"/>
    </location>
</feature>
<comment type="subcellular location">
    <subcellularLocation>
        <location evidence="2">Endomembrane system</location>
    </subcellularLocation>
    <subcellularLocation>
        <location evidence="1">Membrane</location>
        <topology evidence="1">Single-pass membrane protein</topology>
    </subcellularLocation>
</comment>
<dbReference type="InterPro" id="IPR000033">
    <property type="entry name" value="LDLR_classB_rpt"/>
</dbReference>
<keyword evidence="8 16" id="KW-1133">Transmembrane helix</keyword>
<keyword evidence="3 13" id="KW-0245">EGF-like domain</keyword>
<keyword evidence="10 13" id="KW-1015">Disulfide bond</keyword>
<dbReference type="Pfam" id="PF00057">
    <property type="entry name" value="Ldl_recept_a"/>
    <property type="match status" value="20"/>
</dbReference>
<evidence type="ECO:0000313" key="18">
    <source>
        <dbReference type="EMBL" id="VDK44235.1"/>
    </source>
</evidence>
<dbReference type="FunFam" id="2.120.10.30:FF:000241">
    <property type="entry name" value="Low-density lipoprotein receptor-related protein 6"/>
    <property type="match status" value="2"/>
</dbReference>
<feature type="disulfide bond" evidence="13">
    <location>
        <begin position="4611"/>
        <end position="4620"/>
    </location>
</feature>
<dbReference type="CDD" id="cd00112">
    <property type="entry name" value="LDLa"/>
    <property type="match status" value="24"/>
</dbReference>
<evidence type="ECO:0000256" key="9">
    <source>
        <dbReference type="ARBA" id="ARBA00023136"/>
    </source>
</evidence>
<keyword evidence="19" id="KW-1185">Reference proteome</keyword>
<dbReference type="Gene3D" id="4.10.400.10">
    <property type="entry name" value="Low-density Lipoprotein Receptor"/>
    <property type="match status" value="28"/>
</dbReference>
<feature type="disulfide bond" evidence="13">
    <location>
        <begin position="4687"/>
        <end position="4696"/>
    </location>
</feature>
<evidence type="ECO:0000256" key="12">
    <source>
        <dbReference type="ARBA" id="ARBA00023180"/>
    </source>
</evidence>
<feature type="disulfide bond" evidence="14">
    <location>
        <begin position="3529"/>
        <end position="3544"/>
    </location>
</feature>
<feature type="disulfide bond" evidence="13">
    <location>
        <begin position="4552"/>
        <end position="4562"/>
    </location>
</feature>
<feature type="repeat" description="LDL-receptor class B" evidence="15">
    <location>
        <begin position="3193"/>
        <end position="3236"/>
    </location>
</feature>
<dbReference type="OrthoDB" id="9990982at2759"/>
<accession>A0A0M3JTW0</accession>
<feature type="disulfide bond" evidence="13">
    <location>
        <begin position="4537"/>
        <end position="4546"/>
    </location>
</feature>
<keyword evidence="11" id="KW-0675">Receptor</keyword>
<dbReference type="InterPro" id="IPR036055">
    <property type="entry name" value="LDL_receptor-like_sf"/>
</dbReference>
<dbReference type="PANTHER" id="PTHR22722">
    <property type="entry name" value="LOW-DENSITY LIPOPROTEIN RECEPTOR-RELATED PROTEIN 2-RELATED"/>
    <property type="match status" value="1"/>
</dbReference>
<feature type="repeat" description="LDL-receptor class B" evidence="15">
    <location>
        <begin position="740"/>
        <end position="783"/>
    </location>
</feature>
<evidence type="ECO:0000256" key="4">
    <source>
        <dbReference type="ARBA" id="ARBA00022583"/>
    </source>
</evidence>
<feature type="disulfide bond" evidence="14">
    <location>
        <begin position="3556"/>
        <end position="3574"/>
    </location>
</feature>
<evidence type="ECO:0000256" key="15">
    <source>
        <dbReference type="PROSITE-ProRule" id="PRU00461"/>
    </source>
</evidence>
<feature type="repeat" description="LDL-receptor class B" evidence="15">
    <location>
        <begin position="2470"/>
        <end position="2512"/>
    </location>
</feature>
<feature type="disulfide bond" evidence="14">
    <location>
        <begin position="1165"/>
        <end position="1180"/>
    </location>
</feature>
<dbReference type="Gene3D" id="2.120.10.30">
    <property type="entry name" value="TolB, C-terminal domain"/>
    <property type="match status" value="8"/>
</dbReference>
<feature type="disulfide bond" evidence="14">
    <location>
        <begin position="2775"/>
        <end position="2790"/>
    </location>
</feature>
<feature type="disulfide bond" evidence="14">
    <location>
        <begin position="2656"/>
        <end position="2668"/>
    </location>
</feature>
<organism evidence="20">
    <name type="scientific">Anisakis simplex</name>
    <name type="common">Herring worm</name>
    <dbReference type="NCBI Taxonomy" id="6269"/>
    <lineage>
        <taxon>Eukaryota</taxon>
        <taxon>Metazoa</taxon>
        <taxon>Ecdysozoa</taxon>
        <taxon>Nematoda</taxon>
        <taxon>Chromadorea</taxon>
        <taxon>Rhabditida</taxon>
        <taxon>Spirurina</taxon>
        <taxon>Ascaridomorpha</taxon>
        <taxon>Ascaridoidea</taxon>
        <taxon>Anisakidae</taxon>
        <taxon>Anisakis</taxon>
        <taxon>Anisakis simplex complex</taxon>
    </lineage>
</organism>
<feature type="disulfide bond" evidence="14">
    <location>
        <begin position="2663"/>
        <end position="2681"/>
    </location>
</feature>
<keyword evidence="4" id="KW-0254">Endocytosis</keyword>
<evidence type="ECO:0000256" key="1">
    <source>
        <dbReference type="ARBA" id="ARBA00004167"/>
    </source>
</evidence>
<feature type="transmembrane region" description="Helical" evidence="16">
    <location>
        <begin position="4718"/>
        <end position="4740"/>
    </location>
</feature>
<gene>
    <name evidence="18" type="ORF">ASIM_LOCUS11048</name>
</gene>
<feature type="disulfide bond" evidence="14">
    <location>
        <begin position="3692"/>
        <end position="3707"/>
    </location>
</feature>
<dbReference type="GO" id="GO:0006898">
    <property type="term" value="P:receptor-mediated endocytosis"/>
    <property type="evidence" value="ECO:0007669"/>
    <property type="project" value="TreeGrafter"/>
</dbReference>
<feature type="disulfide bond" evidence="14">
    <location>
        <begin position="938"/>
        <end position="956"/>
    </location>
</feature>
<dbReference type="PRINTS" id="PR00261">
    <property type="entry name" value="LDLRECEPTOR"/>
</dbReference>
<dbReference type="Gene3D" id="2.40.128.620">
    <property type="match status" value="1"/>
</dbReference>
<dbReference type="GO" id="GO:0016324">
    <property type="term" value="C:apical plasma membrane"/>
    <property type="evidence" value="ECO:0007669"/>
    <property type="project" value="TreeGrafter"/>
</dbReference>
<dbReference type="Proteomes" id="UP000267096">
    <property type="component" value="Unassembled WGS sequence"/>
</dbReference>
<dbReference type="FunFam" id="4.10.400.10:FF:000034">
    <property type="entry name" value="Low-density lipoprotein receptor-related protein 2"/>
    <property type="match status" value="1"/>
</dbReference>